<organism evidence="1 2">
    <name type="scientific">Deinococcus aluminii</name>
    <dbReference type="NCBI Taxonomy" id="1656885"/>
    <lineage>
        <taxon>Bacteria</taxon>
        <taxon>Thermotogati</taxon>
        <taxon>Deinococcota</taxon>
        <taxon>Deinococci</taxon>
        <taxon>Deinococcales</taxon>
        <taxon>Deinococcaceae</taxon>
        <taxon>Deinococcus</taxon>
    </lineage>
</organism>
<sequence>MKFIPVTLQHLGNQTQYLKVPPGHIGIVIALNVILIKPHGVLDFLGLRPEMNMQFQLAQTLSELCKIIRHALALQRNIALPSILGLND</sequence>
<accession>A0ABP9X9P6</accession>
<evidence type="ECO:0000313" key="1">
    <source>
        <dbReference type="EMBL" id="GAA5532095.1"/>
    </source>
</evidence>
<gene>
    <name evidence="1" type="ORF">Dalu01_00473</name>
</gene>
<name>A0ABP9X9P6_9DEIO</name>
<reference evidence="1 2" key="1">
    <citation type="submission" date="2024-02" db="EMBL/GenBank/DDBJ databases">
        <title>Deinococcus aluminii NBRC 112889.</title>
        <authorList>
            <person name="Ichikawa N."/>
            <person name="Katano-Makiyama Y."/>
            <person name="Hidaka K."/>
        </authorList>
    </citation>
    <scope>NUCLEOTIDE SEQUENCE [LARGE SCALE GENOMIC DNA]</scope>
    <source>
        <strain evidence="1 2">NBRC 112889</strain>
    </source>
</reference>
<dbReference type="EMBL" id="BAABRV010000001">
    <property type="protein sequence ID" value="GAA5532095.1"/>
    <property type="molecule type" value="Genomic_DNA"/>
</dbReference>
<proteinExistence type="predicted"/>
<comment type="caution">
    <text evidence="1">The sequence shown here is derived from an EMBL/GenBank/DDBJ whole genome shotgun (WGS) entry which is preliminary data.</text>
</comment>
<protein>
    <submittedName>
        <fullName evidence="1">Uncharacterized protein</fullName>
    </submittedName>
</protein>
<dbReference type="Proteomes" id="UP001404956">
    <property type="component" value="Unassembled WGS sequence"/>
</dbReference>
<keyword evidence="2" id="KW-1185">Reference proteome</keyword>
<evidence type="ECO:0000313" key="2">
    <source>
        <dbReference type="Proteomes" id="UP001404956"/>
    </source>
</evidence>